<proteinExistence type="inferred from homology"/>
<organism evidence="7 8">
    <name type="scientific">Lachancea fermentati</name>
    <name type="common">Zygosaccharomyces fermentati</name>
    <dbReference type="NCBI Taxonomy" id="4955"/>
    <lineage>
        <taxon>Eukaryota</taxon>
        <taxon>Fungi</taxon>
        <taxon>Dikarya</taxon>
        <taxon>Ascomycota</taxon>
        <taxon>Saccharomycotina</taxon>
        <taxon>Saccharomycetes</taxon>
        <taxon>Saccharomycetales</taxon>
        <taxon>Saccharomycetaceae</taxon>
        <taxon>Lachancea</taxon>
    </lineage>
</organism>
<dbReference type="Gene3D" id="2.30.29.90">
    <property type="match status" value="1"/>
</dbReference>
<feature type="compositionally biased region" description="Polar residues" evidence="5">
    <location>
        <begin position="515"/>
        <end position="524"/>
    </location>
</feature>
<dbReference type="Pfam" id="PF09763">
    <property type="entry name" value="Sec3_CC"/>
    <property type="match status" value="1"/>
</dbReference>
<evidence type="ECO:0000259" key="6">
    <source>
        <dbReference type="SMART" id="SM01313"/>
    </source>
</evidence>
<keyword evidence="4" id="KW-0175">Coiled coil</keyword>
<dbReference type="EMBL" id="LT598486">
    <property type="protein sequence ID" value="SCW03481.1"/>
    <property type="molecule type" value="Genomic_DNA"/>
</dbReference>
<dbReference type="GO" id="GO:0006893">
    <property type="term" value="P:Golgi to plasma membrane transport"/>
    <property type="evidence" value="ECO:0007669"/>
    <property type="project" value="TreeGrafter"/>
</dbReference>
<dbReference type="PANTHER" id="PTHR16092:SF14">
    <property type="entry name" value="EXOCYST COMPLEX COMPONENT 1 ISOFORM X1"/>
    <property type="match status" value="1"/>
</dbReference>
<evidence type="ECO:0000256" key="1">
    <source>
        <dbReference type="ARBA" id="ARBA00006518"/>
    </source>
</evidence>
<feature type="compositionally biased region" description="Low complexity" evidence="5">
    <location>
        <begin position="49"/>
        <end position="58"/>
    </location>
</feature>
<dbReference type="CDD" id="cd13315">
    <property type="entry name" value="PH_Sec3"/>
    <property type="match status" value="1"/>
</dbReference>
<keyword evidence="2" id="KW-0813">Transport</keyword>
<comment type="similarity">
    <text evidence="1">Belongs to the SEC3 family.</text>
</comment>
<dbReference type="GO" id="GO:0005886">
    <property type="term" value="C:plasma membrane"/>
    <property type="evidence" value="ECO:0007669"/>
    <property type="project" value="TreeGrafter"/>
</dbReference>
<protein>
    <submittedName>
        <fullName evidence="7">LAFE_0G11430g1_1</fullName>
    </submittedName>
</protein>
<sequence length="1304" mass="147400">MLGKSSPFKKLTHSRSGSTEDHSGYHSHRRSVSASSQGPPISGHKKSASRTSNSSVSSNFLAEQYDRDRRAIISSCFGQTENSGSRPSKTYVTHVRIIEDARFPSSRPPANSPLGNKKKRVLIISSKTDGSGMQLHKARENNNGSFQIGRTWELREVLSIERDIEQPEGFLLTMGKKYYWETNSAKERIVFIKSLVKIYMENSGGHVPALVNWDLSMFYLDEKSYERALIQPTNRNNSQKPSNKTTPQTSRQRSISERKGGEHVADVVAKTTELSMPAPLAAKKPVLVPPQSFPHNSNASVQKFTTQAQDKLAQQPSKQAFKHDRLPAQQTPKSAQNSSQASPVSSSLSKNHSGESQKIHPQGSVHENIAYVPPQVPSPELADKPLHSAPATNISQLSSSPRKPLSKSPYSQVKTVNQMNDSLQSLSSAKLQTSNTSSSNNVQSLPEKSDNFLAELNTVLTSPAQNVDFVSHRKSYVEVEAETESVPEALNYGEGGLDENAEDRDEEDFAELYDSGSSLEQFNSTRDETHDDGNELSFEKGDEARYSQILDSPASHAYHEVSTIREEPLTQPHYELESGREDSLEKTTGLADNQALLEILDDVNWDVDDDCDRVLEKLHSKLAETEYGFNKELLSLPEHCNDYSSYKSSVMKECDKLDPILSFFVIEMSTVSQDIEYVESQANGLQVESANKKILWKELSEILNSVSIDESSLNELLSLTLSERNLEKIERLLFALYTALKAIRGDKQEKEFNLGEMRALKERRQAYEKVTGMFLRRAVEEMDKKFKTLGHDNVTNEQLANILSRMMIYSSLVSFCKDISSESYSKIIEEWNRDIRETYEKRTKTIISTLNPRQTGLAPGVKIATQEAQLDLLLECWQSYRNSKSINPNLPSNSQYLVTVINSVLAMEGLCVTYQNFIDGFFHIGGTMDFAQYVTDFPNLNSRIRPLDVIEEMELDRESSIFKTELVTEVFHPLFAGYSNGLLQLVKQEQLLAPVLLFLIESEISKFKSSNQEFLMSTFKKIFDKINQEWREFLDDQVVYIERATIDLKSKKISPIIMGFPLFVKNLVDEISFLKGKIERSPAHFVQSQKVLNESFTEYGAGVIALLLKDYENESRAANLRSSTSPEALDECVSLLVNANWMLEMLPIFGNELFSDCLLRTKKVFDHEKERYSEILIKSAMNRLYSFVEGAYGLVEASRARPVDPSRWAAYSRQNLNKILDRYTSHEISTLIVRLYSYVERDFLGGKESIINSQLCDKLWSCIQGQTVSLYLKLLTLIDKHYKGTSVKFTKNDIITAFNEHKKV</sequence>
<feature type="region of interest" description="Disordered" evidence="5">
    <location>
        <begin position="231"/>
        <end position="263"/>
    </location>
</feature>
<evidence type="ECO:0000256" key="3">
    <source>
        <dbReference type="ARBA" id="ARBA00022483"/>
    </source>
</evidence>
<dbReference type="InterPro" id="IPR019160">
    <property type="entry name" value="Sec3_CC"/>
</dbReference>
<feature type="region of interest" description="Disordered" evidence="5">
    <location>
        <begin position="1"/>
        <end position="59"/>
    </location>
</feature>
<dbReference type="STRING" id="4955.A0A1G4MIA5"/>
<evidence type="ECO:0000313" key="8">
    <source>
        <dbReference type="Proteomes" id="UP000190831"/>
    </source>
</evidence>
<feature type="compositionally biased region" description="Acidic residues" evidence="5">
    <location>
        <begin position="496"/>
        <end position="511"/>
    </location>
</feature>
<evidence type="ECO:0000313" key="7">
    <source>
        <dbReference type="EMBL" id="SCW03481.1"/>
    </source>
</evidence>
<dbReference type="OrthoDB" id="27109at2759"/>
<feature type="compositionally biased region" description="Polar residues" evidence="5">
    <location>
        <begin position="293"/>
        <end position="318"/>
    </location>
</feature>
<gene>
    <name evidence="7" type="ORF">LAFE_0G11430G</name>
</gene>
<reference evidence="7 8" key="1">
    <citation type="submission" date="2016-03" db="EMBL/GenBank/DDBJ databases">
        <authorList>
            <person name="Devillers H."/>
        </authorList>
    </citation>
    <scope>NUCLEOTIDE SEQUENCE [LARGE SCALE GENOMIC DNA]</scope>
    <source>
        <strain evidence="7">CBS 6772</strain>
    </source>
</reference>
<evidence type="ECO:0000256" key="4">
    <source>
        <dbReference type="ARBA" id="ARBA00023054"/>
    </source>
</evidence>
<evidence type="ECO:0000256" key="5">
    <source>
        <dbReference type="SAM" id="MobiDB-lite"/>
    </source>
</evidence>
<accession>A0A1G4MIA5</accession>
<feature type="compositionally biased region" description="Low complexity" evidence="5">
    <location>
        <begin position="395"/>
        <end position="411"/>
    </location>
</feature>
<feature type="region of interest" description="Disordered" evidence="5">
    <location>
        <begin position="482"/>
        <end position="537"/>
    </location>
</feature>
<name>A0A1G4MIA5_LACFM</name>
<feature type="region of interest" description="Disordered" evidence="5">
    <location>
        <begin position="564"/>
        <end position="585"/>
    </location>
</feature>
<dbReference type="Proteomes" id="UP000190831">
    <property type="component" value="Chromosome G"/>
</dbReference>
<feature type="domain" description="Exocyst complex component Sec3 PIP2-binding N-terminal" evidence="6">
    <location>
        <begin position="115"/>
        <end position="202"/>
    </location>
</feature>
<keyword evidence="3" id="KW-0268">Exocytosis</keyword>
<feature type="compositionally biased region" description="Polar residues" evidence="5">
    <location>
        <begin position="231"/>
        <end position="253"/>
    </location>
</feature>
<evidence type="ECO:0000256" key="2">
    <source>
        <dbReference type="ARBA" id="ARBA00022448"/>
    </source>
</evidence>
<keyword evidence="8" id="KW-1185">Reference proteome</keyword>
<dbReference type="PANTHER" id="PTHR16092">
    <property type="entry name" value="SEC3/SYNTAXIN-RELATED"/>
    <property type="match status" value="1"/>
</dbReference>
<dbReference type="Pfam" id="PF15277">
    <property type="entry name" value="Sec3-PIP2_bind"/>
    <property type="match status" value="1"/>
</dbReference>
<feature type="compositionally biased region" description="Basic and acidic residues" evidence="5">
    <location>
        <begin position="525"/>
        <end position="537"/>
    </location>
</feature>
<dbReference type="InterPro" id="IPR048628">
    <property type="entry name" value="Sec3_C"/>
</dbReference>
<feature type="compositionally biased region" description="Low complexity" evidence="5">
    <location>
        <begin position="334"/>
        <end position="349"/>
    </location>
</feature>
<dbReference type="GO" id="GO:0000145">
    <property type="term" value="C:exocyst"/>
    <property type="evidence" value="ECO:0007669"/>
    <property type="project" value="InterPro"/>
</dbReference>
<dbReference type="GO" id="GO:0006887">
    <property type="term" value="P:exocytosis"/>
    <property type="evidence" value="ECO:0007669"/>
    <property type="project" value="UniProtKB-KW"/>
</dbReference>
<dbReference type="Pfam" id="PF20654">
    <property type="entry name" value="Sec3_C-term"/>
    <property type="match status" value="1"/>
</dbReference>
<dbReference type="SMART" id="SM01313">
    <property type="entry name" value="Sec3-PIP2_bind"/>
    <property type="match status" value="1"/>
</dbReference>
<dbReference type="GO" id="GO:0005546">
    <property type="term" value="F:phosphatidylinositol-4,5-bisphosphate binding"/>
    <property type="evidence" value="ECO:0007669"/>
    <property type="project" value="TreeGrafter"/>
</dbReference>
<feature type="region of interest" description="Disordered" evidence="5">
    <location>
        <begin position="286"/>
        <end position="411"/>
    </location>
</feature>
<dbReference type="InterPro" id="IPR028258">
    <property type="entry name" value="Sec3-PIP2_bind"/>
</dbReference>
<dbReference type="OMA" id="SFMRVFP"/>
<feature type="compositionally biased region" description="Basic and acidic residues" evidence="5">
    <location>
        <begin position="254"/>
        <end position="263"/>
    </location>
</feature>